<dbReference type="EMBL" id="JBHSGW010000004">
    <property type="protein sequence ID" value="MFC4739547.1"/>
    <property type="molecule type" value="Genomic_DNA"/>
</dbReference>
<sequence length="422" mass="50088">MKSLKDFGYFPTEEQLKHAGFYIEKDKNYKNKTAQTYDLAWSAFQSGFISKEGQEGIDVWKHHAFSMEDEYRFLNKNFHKAWVVYVLLIRLLTFHNPFKEIKGFLKTRKVKRVDYAKNLLNDVSYESFESELVASNPFISVVIPTLNRYEYLKDVLKDLEHQTYKNFEVIIVDQTDDFKKEFYDGWNLDLKFWFQKEKALWKARNEAIQSAKGDYILLYDDDSLVESDWVYEHLKCLDFYNADLSSGVSISKVGAEVPKHYNYFRWSDQLDTGNVLLKKEIFYQIGFFDLQFEKQRMGDGEYGLRCYLNGYKNISNYKAKRIHLKVSQGGLRQMGSWDGWRPKKLFGPRPVPSVLYLSRKYFGSKLTKLYICKTILPSLIPYKFKKNKFLKFLSFIFLPVFLPLVLFQVFKSWSQASKMLRK</sequence>
<evidence type="ECO:0000313" key="3">
    <source>
        <dbReference type="EMBL" id="MFC4739547.1"/>
    </source>
</evidence>
<dbReference type="InterPro" id="IPR001173">
    <property type="entry name" value="Glyco_trans_2-like"/>
</dbReference>
<keyword evidence="1" id="KW-1133">Transmembrane helix</keyword>
<dbReference type="PANTHER" id="PTHR43685:SF2">
    <property type="entry name" value="GLYCOSYLTRANSFERASE 2-LIKE DOMAIN-CONTAINING PROTEIN"/>
    <property type="match status" value="1"/>
</dbReference>
<dbReference type="Proteomes" id="UP001595885">
    <property type="component" value="Unassembled WGS sequence"/>
</dbReference>
<dbReference type="GO" id="GO:0016757">
    <property type="term" value="F:glycosyltransferase activity"/>
    <property type="evidence" value="ECO:0007669"/>
    <property type="project" value="UniProtKB-KW"/>
</dbReference>
<organism evidence="3 4">
    <name type="scientific">Flavobacterium ponti</name>
    <dbReference type="NCBI Taxonomy" id="665133"/>
    <lineage>
        <taxon>Bacteria</taxon>
        <taxon>Pseudomonadati</taxon>
        <taxon>Bacteroidota</taxon>
        <taxon>Flavobacteriia</taxon>
        <taxon>Flavobacteriales</taxon>
        <taxon>Flavobacteriaceae</taxon>
        <taxon>Flavobacterium</taxon>
    </lineage>
</organism>
<dbReference type="InterPro" id="IPR029044">
    <property type="entry name" value="Nucleotide-diphossugar_trans"/>
</dbReference>
<evidence type="ECO:0000313" key="4">
    <source>
        <dbReference type="Proteomes" id="UP001595885"/>
    </source>
</evidence>
<proteinExistence type="predicted"/>
<gene>
    <name evidence="3" type="ORF">ACFO3U_06025</name>
</gene>
<reference evidence="4" key="1">
    <citation type="journal article" date="2019" name="Int. J. Syst. Evol. Microbiol.">
        <title>The Global Catalogue of Microorganisms (GCM) 10K type strain sequencing project: providing services to taxonomists for standard genome sequencing and annotation.</title>
        <authorList>
            <consortium name="The Broad Institute Genomics Platform"/>
            <consortium name="The Broad Institute Genome Sequencing Center for Infectious Disease"/>
            <person name="Wu L."/>
            <person name="Ma J."/>
        </authorList>
    </citation>
    <scope>NUCLEOTIDE SEQUENCE [LARGE SCALE GENOMIC DNA]</scope>
    <source>
        <strain evidence="4">CCUG 50349</strain>
    </source>
</reference>
<dbReference type="Pfam" id="PF00535">
    <property type="entry name" value="Glycos_transf_2"/>
    <property type="match status" value="1"/>
</dbReference>
<keyword evidence="4" id="KW-1185">Reference proteome</keyword>
<dbReference type="RefSeq" id="WP_379739209.1">
    <property type="nucleotide sequence ID" value="NZ_JBHSGW010000004.1"/>
</dbReference>
<feature type="transmembrane region" description="Helical" evidence="1">
    <location>
        <begin position="389"/>
        <end position="410"/>
    </location>
</feature>
<comment type="caution">
    <text evidence="3">The sequence shown here is derived from an EMBL/GenBank/DDBJ whole genome shotgun (WGS) entry which is preliminary data.</text>
</comment>
<name>A0ABV9P1X9_9FLAO</name>
<keyword evidence="3" id="KW-0328">Glycosyltransferase</keyword>
<dbReference type="Gene3D" id="3.90.550.10">
    <property type="entry name" value="Spore Coat Polysaccharide Biosynthesis Protein SpsA, Chain A"/>
    <property type="match status" value="1"/>
</dbReference>
<keyword evidence="1" id="KW-0812">Transmembrane</keyword>
<dbReference type="SUPFAM" id="SSF53448">
    <property type="entry name" value="Nucleotide-diphospho-sugar transferases"/>
    <property type="match status" value="1"/>
</dbReference>
<feature type="domain" description="Glycosyltransferase 2-like" evidence="2">
    <location>
        <begin position="140"/>
        <end position="288"/>
    </location>
</feature>
<dbReference type="InterPro" id="IPR050834">
    <property type="entry name" value="Glycosyltransf_2"/>
</dbReference>
<keyword evidence="3" id="KW-0808">Transferase</keyword>
<dbReference type="PANTHER" id="PTHR43685">
    <property type="entry name" value="GLYCOSYLTRANSFERASE"/>
    <property type="match status" value="1"/>
</dbReference>
<accession>A0ABV9P1X9</accession>
<evidence type="ECO:0000259" key="2">
    <source>
        <dbReference type="Pfam" id="PF00535"/>
    </source>
</evidence>
<dbReference type="CDD" id="cd00761">
    <property type="entry name" value="Glyco_tranf_GTA_type"/>
    <property type="match status" value="1"/>
</dbReference>
<evidence type="ECO:0000256" key="1">
    <source>
        <dbReference type="SAM" id="Phobius"/>
    </source>
</evidence>
<protein>
    <submittedName>
        <fullName evidence="3">Glycosyltransferase family 2 protein</fullName>
        <ecNumber evidence="3">2.4.-.-</ecNumber>
    </submittedName>
</protein>
<dbReference type="EC" id="2.4.-.-" evidence="3"/>
<keyword evidence="1" id="KW-0472">Membrane</keyword>